<dbReference type="EMBL" id="RJJQ01000037">
    <property type="protein sequence ID" value="RNI16921.1"/>
    <property type="molecule type" value="Genomic_DNA"/>
</dbReference>
<comment type="caution">
    <text evidence="2">The sequence shown here is derived from an EMBL/GenBank/DDBJ whole genome shotgun (WGS) entry which is preliminary data.</text>
</comment>
<dbReference type="CDD" id="cd02440">
    <property type="entry name" value="AdoMet_MTases"/>
    <property type="match status" value="1"/>
</dbReference>
<dbReference type="SUPFAM" id="SSF53335">
    <property type="entry name" value="S-adenosyl-L-methionine-dependent methyltransferases"/>
    <property type="match status" value="1"/>
</dbReference>
<proteinExistence type="predicted"/>
<dbReference type="Gene3D" id="3.40.50.150">
    <property type="entry name" value="Vaccinia Virus protein VP39"/>
    <property type="match status" value="1"/>
</dbReference>
<keyword evidence="3" id="KW-1185">Reference proteome</keyword>
<evidence type="ECO:0000313" key="3">
    <source>
        <dbReference type="Proteomes" id="UP000271678"/>
    </source>
</evidence>
<sequence length="255" mass="28387">MVNEGEALSFASNEWRSRTATGAVEFLAAQRRRTVDDDQELVDSLDVAPGHVVVDIGCGTGEMVHRLLQTCPTATVIGFDIMRELLTKGRDRSPTAGYVCARAEHLPIGPRSVDRVLIQRLLMHLPQWRKVIAEAARVLRPDGILVISEPTWSRFEFVSGSPELDAKLVAHMQQGVAVPDIGERLCEALQSENLTVTTRTWVASKRQIDVMRYGRLAVQLADEVPLHRLDRWMEGWPAPGSHTVSHVRKIVATTE</sequence>
<protein>
    <submittedName>
        <fullName evidence="2">Methyltransferase domain-containing protein</fullName>
    </submittedName>
</protein>
<dbReference type="AlphaFoldDB" id="A0A3M9LUE9"/>
<name>A0A3M9LUE9_9MICO</name>
<dbReference type="Pfam" id="PF08241">
    <property type="entry name" value="Methyltransf_11"/>
    <property type="match status" value="1"/>
</dbReference>
<dbReference type="PANTHER" id="PTHR43591">
    <property type="entry name" value="METHYLTRANSFERASE"/>
    <property type="match status" value="1"/>
</dbReference>
<evidence type="ECO:0000313" key="2">
    <source>
        <dbReference type="EMBL" id="RNI16921.1"/>
    </source>
</evidence>
<dbReference type="InterPro" id="IPR029063">
    <property type="entry name" value="SAM-dependent_MTases_sf"/>
</dbReference>
<organism evidence="2 3">
    <name type="scientific">Flexivirga caeni</name>
    <dbReference type="NCBI Taxonomy" id="2294115"/>
    <lineage>
        <taxon>Bacteria</taxon>
        <taxon>Bacillati</taxon>
        <taxon>Actinomycetota</taxon>
        <taxon>Actinomycetes</taxon>
        <taxon>Micrococcales</taxon>
        <taxon>Dermacoccaceae</taxon>
        <taxon>Flexivirga</taxon>
    </lineage>
</organism>
<dbReference type="InterPro" id="IPR013216">
    <property type="entry name" value="Methyltransf_11"/>
</dbReference>
<keyword evidence="2" id="KW-0489">Methyltransferase</keyword>
<keyword evidence="2" id="KW-0808">Transferase</keyword>
<dbReference type="PANTHER" id="PTHR43591:SF24">
    <property type="entry name" value="2-METHOXY-6-POLYPRENYL-1,4-BENZOQUINOL METHYLASE, MITOCHONDRIAL"/>
    <property type="match status" value="1"/>
</dbReference>
<gene>
    <name evidence="2" type="ORF">EFY87_19785</name>
</gene>
<dbReference type="GO" id="GO:0032259">
    <property type="term" value="P:methylation"/>
    <property type="evidence" value="ECO:0007669"/>
    <property type="project" value="UniProtKB-KW"/>
</dbReference>
<dbReference type="Proteomes" id="UP000271678">
    <property type="component" value="Unassembled WGS sequence"/>
</dbReference>
<accession>A0A3M9LUE9</accession>
<evidence type="ECO:0000259" key="1">
    <source>
        <dbReference type="Pfam" id="PF08241"/>
    </source>
</evidence>
<dbReference type="GO" id="GO:0008757">
    <property type="term" value="F:S-adenosylmethionine-dependent methyltransferase activity"/>
    <property type="evidence" value="ECO:0007669"/>
    <property type="project" value="InterPro"/>
</dbReference>
<feature type="domain" description="Methyltransferase type 11" evidence="1">
    <location>
        <begin position="54"/>
        <end position="147"/>
    </location>
</feature>
<reference evidence="2 3" key="1">
    <citation type="submission" date="2018-11" db="EMBL/GenBank/DDBJ databases">
        <title>Draft genome of Simplicispira Flexivirga sp. BO-16.</title>
        <authorList>
            <person name="Im W.T."/>
        </authorList>
    </citation>
    <scope>NUCLEOTIDE SEQUENCE [LARGE SCALE GENOMIC DNA]</scope>
    <source>
        <strain evidence="2 3">BO-16</strain>
    </source>
</reference>